<gene>
    <name evidence="2" type="ORF">CA13_28740</name>
</gene>
<reference evidence="2 3" key="1">
    <citation type="submission" date="2019-02" db="EMBL/GenBank/DDBJ databases">
        <title>Deep-cultivation of Planctomycetes and their phenomic and genomic characterization uncovers novel biology.</title>
        <authorList>
            <person name="Wiegand S."/>
            <person name="Jogler M."/>
            <person name="Boedeker C."/>
            <person name="Pinto D."/>
            <person name="Vollmers J."/>
            <person name="Rivas-Marin E."/>
            <person name="Kohn T."/>
            <person name="Peeters S.H."/>
            <person name="Heuer A."/>
            <person name="Rast P."/>
            <person name="Oberbeckmann S."/>
            <person name="Bunk B."/>
            <person name="Jeske O."/>
            <person name="Meyerdierks A."/>
            <person name="Storesund J.E."/>
            <person name="Kallscheuer N."/>
            <person name="Luecker S."/>
            <person name="Lage O.M."/>
            <person name="Pohl T."/>
            <person name="Merkel B.J."/>
            <person name="Hornburger P."/>
            <person name="Mueller R.-W."/>
            <person name="Bruemmer F."/>
            <person name="Labrenz M."/>
            <person name="Spormann A.M."/>
            <person name="Op Den Camp H."/>
            <person name="Overmann J."/>
            <person name="Amann R."/>
            <person name="Jetten M.S.M."/>
            <person name="Mascher T."/>
            <person name="Medema M.H."/>
            <person name="Devos D.P."/>
            <person name="Kaster A.-K."/>
            <person name="Ovreas L."/>
            <person name="Rohde M."/>
            <person name="Galperin M.Y."/>
            <person name="Jogler C."/>
        </authorList>
    </citation>
    <scope>NUCLEOTIDE SEQUENCE [LARGE SCALE GENOMIC DNA]</scope>
    <source>
        <strain evidence="2 3">CA13</strain>
    </source>
</reference>
<dbReference type="Proteomes" id="UP000315010">
    <property type="component" value="Unassembled WGS sequence"/>
</dbReference>
<dbReference type="AlphaFoldDB" id="A0A5C5Z3I7"/>
<name>A0A5C5Z3I7_9BACT</name>
<organism evidence="2 3">
    <name type="scientific">Novipirellula herctigrandis</name>
    <dbReference type="NCBI Taxonomy" id="2527986"/>
    <lineage>
        <taxon>Bacteria</taxon>
        <taxon>Pseudomonadati</taxon>
        <taxon>Planctomycetota</taxon>
        <taxon>Planctomycetia</taxon>
        <taxon>Pirellulales</taxon>
        <taxon>Pirellulaceae</taxon>
        <taxon>Novipirellula</taxon>
    </lineage>
</organism>
<protein>
    <submittedName>
        <fullName evidence="2">Uncharacterized protein</fullName>
    </submittedName>
</protein>
<accession>A0A5C5Z3I7</accession>
<dbReference type="EMBL" id="SJPJ01000001">
    <property type="protein sequence ID" value="TWT81421.1"/>
    <property type="molecule type" value="Genomic_DNA"/>
</dbReference>
<feature type="region of interest" description="Disordered" evidence="1">
    <location>
        <begin position="31"/>
        <end position="72"/>
    </location>
</feature>
<proteinExistence type="predicted"/>
<sequence length="72" mass="7756">MRTSKSLFENTLPLAGGSDAVAAGEGAFGSKRRSIDNTALPARSSRPSRRALVSTQVRKGLRRQSRSLKNLN</sequence>
<evidence type="ECO:0000313" key="2">
    <source>
        <dbReference type="EMBL" id="TWT81421.1"/>
    </source>
</evidence>
<keyword evidence="3" id="KW-1185">Reference proteome</keyword>
<evidence type="ECO:0000313" key="3">
    <source>
        <dbReference type="Proteomes" id="UP000315010"/>
    </source>
</evidence>
<evidence type="ECO:0000256" key="1">
    <source>
        <dbReference type="SAM" id="MobiDB-lite"/>
    </source>
</evidence>
<comment type="caution">
    <text evidence="2">The sequence shown here is derived from an EMBL/GenBank/DDBJ whole genome shotgun (WGS) entry which is preliminary data.</text>
</comment>